<accession>A0ABM1RYQ5</accession>
<feature type="non-terminal residue" evidence="3">
    <location>
        <position position="202"/>
    </location>
</feature>
<name>A0ABM1RYQ5_LIMPO</name>
<feature type="region of interest" description="Disordered" evidence="1">
    <location>
        <begin position="1"/>
        <end position="53"/>
    </location>
</feature>
<protein>
    <submittedName>
        <fullName evidence="3">Transcription factor AP-2-epsilon-like</fullName>
    </submittedName>
</protein>
<reference evidence="3" key="1">
    <citation type="submission" date="2025-08" db="UniProtKB">
        <authorList>
            <consortium name="RefSeq"/>
        </authorList>
    </citation>
    <scope>IDENTIFICATION</scope>
    <source>
        <tissue evidence="3">Muscle</tissue>
    </source>
</reference>
<organism evidence="2 3">
    <name type="scientific">Limulus polyphemus</name>
    <name type="common">Atlantic horseshoe crab</name>
    <dbReference type="NCBI Taxonomy" id="6850"/>
    <lineage>
        <taxon>Eukaryota</taxon>
        <taxon>Metazoa</taxon>
        <taxon>Ecdysozoa</taxon>
        <taxon>Arthropoda</taxon>
        <taxon>Chelicerata</taxon>
        <taxon>Merostomata</taxon>
        <taxon>Xiphosura</taxon>
        <taxon>Limulidae</taxon>
        <taxon>Limulus</taxon>
    </lineage>
</organism>
<gene>
    <name evidence="3" type="primary">LOC111084027</name>
</gene>
<feature type="compositionally biased region" description="Basic and acidic residues" evidence="1">
    <location>
        <begin position="16"/>
        <end position="29"/>
    </location>
</feature>
<evidence type="ECO:0000256" key="1">
    <source>
        <dbReference type="SAM" id="MobiDB-lite"/>
    </source>
</evidence>
<dbReference type="GeneID" id="111084027"/>
<sequence length="202" mass="22466">MAQLSPLARTNSSSHRKGEPLEENNEVKRHPSTGQDIKSEMSFDLVESPEDRRDLVGGQTTSLVTISSTATFNGTPLFTHTPPSANFQPPYFPPPYNLPQQHVDFHHPHVNADTYTPLTSLTGPPQYHQLHPPQRTHNIFGTRREDDLQINIHSGLAGTYDLGRRGDPLYPSVRNSGHHGLSEQELVSLHTAETLQAIEEGQ</sequence>
<evidence type="ECO:0000313" key="2">
    <source>
        <dbReference type="Proteomes" id="UP000694941"/>
    </source>
</evidence>
<keyword evidence="2" id="KW-1185">Reference proteome</keyword>
<dbReference type="Proteomes" id="UP000694941">
    <property type="component" value="Unplaced"/>
</dbReference>
<proteinExistence type="predicted"/>
<dbReference type="RefSeq" id="XP_022236510.1">
    <property type="nucleotide sequence ID" value="XM_022380802.1"/>
</dbReference>
<evidence type="ECO:0000313" key="3">
    <source>
        <dbReference type="RefSeq" id="XP_022236510.1"/>
    </source>
</evidence>